<protein>
    <submittedName>
        <fullName evidence="1">Uncharacterized protein</fullName>
    </submittedName>
</protein>
<comment type="caution">
    <text evidence="1">The sequence shown here is derived from an EMBL/GenBank/DDBJ whole genome shotgun (WGS) entry which is preliminary data.</text>
</comment>
<name>A0A4V6AZN0_STRGB</name>
<dbReference type="AlphaFoldDB" id="A0A4V6AZN0"/>
<dbReference type="Proteomes" id="UP000308632">
    <property type="component" value="Unassembled WGS sequence"/>
</dbReference>
<proteinExistence type="predicted"/>
<gene>
    <name evidence="1" type="ORF">E4U92_01415</name>
</gene>
<organism evidence="1 2">
    <name type="scientific">Streptomyces galbus</name>
    <dbReference type="NCBI Taxonomy" id="33898"/>
    <lineage>
        <taxon>Bacteria</taxon>
        <taxon>Bacillati</taxon>
        <taxon>Actinomycetota</taxon>
        <taxon>Actinomycetes</taxon>
        <taxon>Kitasatosporales</taxon>
        <taxon>Streptomycetaceae</taxon>
        <taxon>Streptomyces</taxon>
    </lineage>
</organism>
<dbReference type="RefSeq" id="WP_137298384.1">
    <property type="nucleotide sequence ID" value="NZ_BMVD01000006.1"/>
</dbReference>
<dbReference type="EMBL" id="SZPR01000003">
    <property type="protein sequence ID" value="TKT11173.1"/>
    <property type="molecule type" value="Genomic_DNA"/>
</dbReference>
<sequence length="95" mass="10464">MERLLAHRSLTVVQLPDGTHVYADPSALPFQQPNGPQIAHIHQAPPNRTAQRTHSGQVARRCRRGVRRLGGVEQRRLSAVCGRCLHSAGLEPATF</sequence>
<evidence type="ECO:0000313" key="1">
    <source>
        <dbReference type="EMBL" id="TKT11173.1"/>
    </source>
</evidence>
<evidence type="ECO:0000313" key="2">
    <source>
        <dbReference type="Proteomes" id="UP000308632"/>
    </source>
</evidence>
<reference evidence="1 2" key="1">
    <citation type="submission" date="2019-04" db="EMBL/GenBank/DDBJ databases">
        <title>Streptomyces lasaliensis sp.nov., an Actinomycete isolated from soil which produces the polyether antibiotic lasalocid.</title>
        <authorList>
            <person name="Erwin G."/>
            <person name="Haber C."/>
        </authorList>
    </citation>
    <scope>NUCLEOTIDE SEQUENCE [LARGE SCALE GENOMIC DNA]</scope>
    <source>
        <strain evidence="1 2">DSM 40089</strain>
    </source>
</reference>
<accession>A0A4V6AZN0</accession>
<dbReference type="Pfam" id="PF19764">
    <property type="entry name" value="DUF6251"/>
    <property type="match status" value="1"/>
</dbReference>
<dbReference type="InterPro" id="IPR046218">
    <property type="entry name" value="DUF6251"/>
</dbReference>